<evidence type="ECO:0000256" key="8">
    <source>
        <dbReference type="ARBA" id="ARBA00023136"/>
    </source>
</evidence>
<comment type="subcellular location">
    <subcellularLocation>
        <location evidence="9">Cell membrane</location>
        <topology evidence="9">Multi-pass membrane protein</topology>
    </subcellularLocation>
    <subcellularLocation>
        <location evidence="1">Membrane</location>
        <topology evidence="1">Multi-pass membrane protein</topology>
    </subcellularLocation>
</comment>
<keyword evidence="3 9" id="KW-1003">Cell membrane</keyword>
<evidence type="ECO:0000256" key="9">
    <source>
        <dbReference type="HAMAP-Rule" id="MF_01582"/>
    </source>
</evidence>
<dbReference type="Proteomes" id="UP000245938">
    <property type="component" value="Unassembled WGS sequence"/>
</dbReference>
<feature type="transmembrane region" description="Helical" evidence="9">
    <location>
        <begin position="37"/>
        <end position="65"/>
    </location>
</feature>
<comment type="function">
    <text evidence="9">Involved in the import of serine and threonine into the cell, with the concomitant import of sodium (symport system).</text>
</comment>
<dbReference type="EMBL" id="QFVR01000004">
    <property type="protein sequence ID" value="PWI26105.1"/>
    <property type="molecule type" value="Genomic_DNA"/>
</dbReference>
<feature type="transmembrane region" description="Helical" evidence="9">
    <location>
        <begin position="318"/>
        <end position="338"/>
    </location>
</feature>
<comment type="catalytic activity">
    <reaction evidence="9">
        <text>L-threonine(in) + Na(+)(in) = L-threonine(out) + Na(+)(out)</text>
        <dbReference type="Rhea" id="RHEA:69999"/>
        <dbReference type="ChEBI" id="CHEBI:29101"/>
        <dbReference type="ChEBI" id="CHEBI:57926"/>
    </reaction>
</comment>
<feature type="transmembrane region" description="Helical" evidence="9">
    <location>
        <begin position="345"/>
        <end position="370"/>
    </location>
</feature>
<dbReference type="RefSeq" id="WP_109305128.1">
    <property type="nucleotide sequence ID" value="NZ_BJUF01000043.1"/>
</dbReference>
<organism evidence="10 11">
    <name type="scientific">Kurthia sibirica</name>
    <dbReference type="NCBI Taxonomy" id="202750"/>
    <lineage>
        <taxon>Bacteria</taxon>
        <taxon>Bacillati</taxon>
        <taxon>Bacillota</taxon>
        <taxon>Bacilli</taxon>
        <taxon>Bacillales</taxon>
        <taxon>Caryophanaceae</taxon>
        <taxon>Kurthia</taxon>
    </lineage>
</organism>
<evidence type="ECO:0000256" key="7">
    <source>
        <dbReference type="ARBA" id="ARBA00022989"/>
    </source>
</evidence>
<feature type="transmembrane region" description="Helical" evidence="9">
    <location>
        <begin position="137"/>
        <end position="157"/>
    </location>
</feature>
<dbReference type="InterPro" id="IPR023025">
    <property type="entry name" value="Ser_Thr_transp_SstT"/>
</dbReference>
<dbReference type="SUPFAM" id="SSF118215">
    <property type="entry name" value="Proton glutamate symport protein"/>
    <property type="match status" value="1"/>
</dbReference>
<dbReference type="InterPro" id="IPR036458">
    <property type="entry name" value="Na:dicarbo_symporter_sf"/>
</dbReference>
<comment type="catalytic activity">
    <reaction evidence="9">
        <text>L-serine(in) + Na(+)(in) = L-serine(out) + Na(+)(out)</text>
        <dbReference type="Rhea" id="RHEA:29575"/>
        <dbReference type="ChEBI" id="CHEBI:29101"/>
        <dbReference type="ChEBI" id="CHEBI:33384"/>
    </reaction>
</comment>
<evidence type="ECO:0000256" key="6">
    <source>
        <dbReference type="ARBA" id="ARBA00022970"/>
    </source>
</evidence>
<dbReference type="Gene3D" id="1.10.3860.10">
    <property type="entry name" value="Sodium:dicarboxylate symporter"/>
    <property type="match status" value="1"/>
</dbReference>
<keyword evidence="7 9" id="KW-1133">Transmembrane helix</keyword>
<feature type="transmembrane region" description="Helical" evidence="9">
    <location>
        <begin position="178"/>
        <end position="198"/>
    </location>
</feature>
<dbReference type="PANTHER" id="PTHR42865:SF8">
    <property type="entry name" value="SERINE_THREONINE TRANSPORTER SSTT"/>
    <property type="match status" value="1"/>
</dbReference>
<proteinExistence type="inferred from homology"/>
<dbReference type="PANTHER" id="PTHR42865">
    <property type="entry name" value="PROTON/GLUTAMATE-ASPARTATE SYMPORTER"/>
    <property type="match status" value="1"/>
</dbReference>
<evidence type="ECO:0000313" key="11">
    <source>
        <dbReference type="Proteomes" id="UP000245938"/>
    </source>
</evidence>
<keyword evidence="2 9" id="KW-0813">Transport</keyword>
<sequence length="405" mass="42252">MSKLIKKWNDSSLVGRIIVGIIIGVILAVVAPKASAIAMLGTLFISALKAVAPILVFVLVLQAISSHTAGTKTNMKTVLVLYAVGTLLAGTVGVIASKLFPVKLTLKESVTDIAPPQNVWEVMQTLLQNIVANPVDALLSANYIGILAWAIVLGFAFKKANDSTKTFINNSAEAVTKVVQWVISLAPIGIVGIVFDAISSNGFNALKEYGTLIIILVGSMLFIALVVNPLIVFVATRRNPYPLVFTTIKESGITAFFTRSSGANIPINMRLSEKLGLNKDTYAVSIPLGATINMAGAAVTISVLTLSAAYTLNINVDIPTAIILMVVAAVSAAGASGVPGGSLLLIPLACGLIGIPADVAMQIIGVGYVISVVQDSFETALNSSSDVVFTAAAEYANERKEAVKN</sequence>
<feature type="transmembrane region" description="Helical" evidence="9">
    <location>
        <begin position="210"/>
        <end position="235"/>
    </location>
</feature>
<keyword evidence="6 9" id="KW-0029">Amino-acid transport</keyword>
<keyword evidence="4 9" id="KW-0812">Transmembrane</keyword>
<keyword evidence="11" id="KW-1185">Reference proteome</keyword>
<dbReference type="NCBIfam" id="NF010151">
    <property type="entry name" value="PRK13628.1"/>
    <property type="match status" value="1"/>
</dbReference>
<comment type="similarity">
    <text evidence="9">Belongs to the dicarboxylate/amino acid:cation symporter (DAACS) (TC 2.A.23) family.</text>
</comment>
<feature type="transmembrane region" description="Helical" evidence="9">
    <location>
        <begin position="282"/>
        <end position="312"/>
    </location>
</feature>
<dbReference type="PRINTS" id="PR00173">
    <property type="entry name" value="EDTRNSPORT"/>
</dbReference>
<keyword evidence="5 9" id="KW-0769">Symport</keyword>
<evidence type="ECO:0000256" key="4">
    <source>
        <dbReference type="ARBA" id="ARBA00022692"/>
    </source>
</evidence>
<protein>
    <recommendedName>
        <fullName evidence="9">Serine/threonine transporter SstT</fullName>
    </recommendedName>
    <alternativeName>
        <fullName evidence="9">Na(+)/serine-threonine symporter</fullName>
    </alternativeName>
</protein>
<dbReference type="Pfam" id="PF00375">
    <property type="entry name" value="SDF"/>
    <property type="match status" value="1"/>
</dbReference>
<keyword evidence="8 9" id="KW-0472">Membrane</keyword>
<dbReference type="InterPro" id="IPR001991">
    <property type="entry name" value="Na-dicarboxylate_symporter"/>
</dbReference>
<evidence type="ECO:0000256" key="3">
    <source>
        <dbReference type="ARBA" id="ARBA00022475"/>
    </source>
</evidence>
<evidence type="ECO:0000256" key="5">
    <source>
        <dbReference type="ARBA" id="ARBA00022847"/>
    </source>
</evidence>
<reference evidence="10 11" key="1">
    <citation type="submission" date="2018-05" db="EMBL/GenBank/DDBJ databases">
        <title>Kurthia sibirica genome sequence.</title>
        <authorList>
            <person name="Maclea K.S."/>
            <person name="Goen A.E."/>
        </authorList>
    </citation>
    <scope>NUCLEOTIDE SEQUENCE [LARGE SCALE GENOMIC DNA]</scope>
    <source>
        <strain evidence="10 11">ATCC 49154</strain>
    </source>
</reference>
<dbReference type="HAMAP" id="MF_01582">
    <property type="entry name" value="Ser_Thr_transp_SstT"/>
    <property type="match status" value="1"/>
</dbReference>
<accession>A0A2U3ANK8</accession>
<dbReference type="GO" id="GO:0005295">
    <property type="term" value="F:neutral L-amino acid:sodium symporter activity"/>
    <property type="evidence" value="ECO:0007669"/>
    <property type="project" value="TreeGrafter"/>
</dbReference>
<feature type="transmembrane region" description="Helical" evidence="9">
    <location>
        <begin position="77"/>
        <end position="100"/>
    </location>
</feature>
<dbReference type="GO" id="GO:0032329">
    <property type="term" value="P:serine transport"/>
    <property type="evidence" value="ECO:0007669"/>
    <property type="project" value="InterPro"/>
</dbReference>
<evidence type="ECO:0000256" key="2">
    <source>
        <dbReference type="ARBA" id="ARBA00022448"/>
    </source>
</evidence>
<comment type="caution">
    <text evidence="10">The sequence shown here is derived from an EMBL/GenBank/DDBJ whole genome shotgun (WGS) entry which is preliminary data.</text>
</comment>
<gene>
    <name evidence="9" type="primary">sstT</name>
    <name evidence="10" type="ORF">DEX24_04045</name>
</gene>
<dbReference type="FunFam" id="1.10.3860.10:FF:000003">
    <property type="entry name" value="Serine/threonine transporter sstT"/>
    <property type="match status" value="1"/>
</dbReference>
<evidence type="ECO:0000256" key="1">
    <source>
        <dbReference type="ARBA" id="ARBA00004141"/>
    </source>
</evidence>
<dbReference type="GO" id="GO:0015826">
    <property type="term" value="P:threonine transport"/>
    <property type="evidence" value="ECO:0007669"/>
    <property type="project" value="InterPro"/>
</dbReference>
<dbReference type="AlphaFoldDB" id="A0A2U3ANK8"/>
<evidence type="ECO:0000313" key="10">
    <source>
        <dbReference type="EMBL" id="PWI26105.1"/>
    </source>
</evidence>
<dbReference type="GO" id="GO:0005886">
    <property type="term" value="C:plasma membrane"/>
    <property type="evidence" value="ECO:0007669"/>
    <property type="project" value="UniProtKB-SubCell"/>
</dbReference>
<dbReference type="OrthoDB" id="9768885at2"/>
<feature type="transmembrane region" description="Helical" evidence="9">
    <location>
        <begin position="12"/>
        <end position="31"/>
    </location>
</feature>
<name>A0A2U3ANK8_9BACL</name>